<protein>
    <recommendedName>
        <fullName evidence="8">Ribonuclease VapC</fullName>
        <shortName evidence="8">RNase VapC</shortName>
        <ecNumber evidence="8">3.1.-.-</ecNumber>
    </recommendedName>
    <alternativeName>
        <fullName evidence="8">Toxin VapC</fullName>
    </alternativeName>
</protein>
<dbReference type="GO" id="GO:0004540">
    <property type="term" value="F:RNA nuclease activity"/>
    <property type="evidence" value="ECO:0007669"/>
    <property type="project" value="InterPro"/>
</dbReference>
<evidence type="ECO:0000256" key="3">
    <source>
        <dbReference type="ARBA" id="ARBA00022722"/>
    </source>
</evidence>
<dbReference type="GO" id="GO:0090729">
    <property type="term" value="F:toxin activity"/>
    <property type="evidence" value="ECO:0007669"/>
    <property type="project" value="UniProtKB-KW"/>
</dbReference>
<feature type="binding site" evidence="8">
    <location>
        <position position="104"/>
    </location>
    <ligand>
        <name>Mg(2+)</name>
        <dbReference type="ChEBI" id="CHEBI:18420"/>
    </ligand>
</feature>
<dbReference type="InterPro" id="IPR029060">
    <property type="entry name" value="PIN-like_dom_sf"/>
</dbReference>
<dbReference type="HAMAP" id="MF_00265">
    <property type="entry name" value="VapC_Nob1"/>
    <property type="match status" value="1"/>
</dbReference>
<reference evidence="10 11" key="1">
    <citation type="submission" date="2020-07" db="EMBL/GenBank/DDBJ databases">
        <title>Sequencing the genomes of 1000 actinobacteria strains.</title>
        <authorList>
            <person name="Klenk H.-P."/>
        </authorList>
    </citation>
    <scope>NUCLEOTIDE SEQUENCE [LARGE SCALE GENOMIC DNA]</scope>
    <source>
        <strain evidence="10 11">DSM 26474</strain>
    </source>
</reference>
<dbReference type="InterPro" id="IPR050556">
    <property type="entry name" value="Type_II_TA_system_RNase"/>
</dbReference>
<comment type="function">
    <text evidence="8">Toxic component of a toxin-antitoxin (TA) system. An RNase.</text>
</comment>
<dbReference type="Proteomes" id="UP000549913">
    <property type="component" value="Unassembled WGS sequence"/>
</dbReference>
<keyword evidence="4 8" id="KW-0479">Metal-binding</keyword>
<dbReference type="GO" id="GO:0000287">
    <property type="term" value="F:magnesium ion binding"/>
    <property type="evidence" value="ECO:0007669"/>
    <property type="project" value="UniProtKB-UniRule"/>
</dbReference>
<dbReference type="CDD" id="cd18731">
    <property type="entry name" value="PIN_NgFitB-like"/>
    <property type="match status" value="1"/>
</dbReference>
<keyword evidence="3 8" id="KW-0540">Nuclease</keyword>
<dbReference type="InterPro" id="IPR002716">
    <property type="entry name" value="PIN_dom"/>
</dbReference>
<evidence type="ECO:0000256" key="5">
    <source>
        <dbReference type="ARBA" id="ARBA00022801"/>
    </source>
</evidence>
<evidence type="ECO:0000256" key="6">
    <source>
        <dbReference type="ARBA" id="ARBA00022842"/>
    </source>
</evidence>
<keyword evidence="8" id="KW-0800">Toxin</keyword>
<dbReference type="EC" id="3.1.-.-" evidence="8"/>
<evidence type="ECO:0000313" key="11">
    <source>
        <dbReference type="Proteomes" id="UP000549913"/>
    </source>
</evidence>
<proteinExistence type="inferred from homology"/>
<organism evidence="10 11">
    <name type="scientific">Herbiconiux flava</name>
    <dbReference type="NCBI Taxonomy" id="881268"/>
    <lineage>
        <taxon>Bacteria</taxon>
        <taxon>Bacillati</taxon>
        <taxon>Actinomycetota</taxon>
        <taxon>Actinomycetes</taxon>
        <taxon>Micrococcales</taxon>
        <taxon>Microbacteriaceae</taxon>
        <taxon>Herbiconiux</taxon>
    </lineage>
</organism>
<keyword evidence="6 8" id="KW-0460">Magnesium</keyword>
<sequence length="139" mass="15350">MILLDTNVVSELLRAQAASQVVDWTDRQPAHELCLSAVTLAELLQGVALLPAGTRRSELGRRVAHLVTHEFDRRIIPFDAECAVEFADVVASRRRLGRPITPFDAQIAASARVHGALLATRNERDFEHTGLPVVNPWLP</sequence>
<comment type="caution">
    <text evidence="10">The sequence shown here is derived from an EMBL/GenBank/DDBJ whole genome shotgun (WGS) entry which is preliminary data.</text>
</comment>
<dbReference type="GO" id="GO:0016787">
    <property type="term" value="F:hydrolase activity"/>
    <property type="evidence" value="ECO:0007669"/>
    <property type="project" value="UniProtKB-KW"/>
</dbReference>
<comment type="similarity">
    <text evidence="7 8">Belongs to the PINc/VapC protein family.</text>
</comment>
<evidence type="ECO:0000256" key="8">
    <source>
        <dbReference type="HAMAP-Rule" id="MF_00265"/>
    </source>
</evidence>
<dbReference type="AlphaFoldDB" id="A0A852ST51"/>
<feature type="binding site" evidence="8">
    <location>
        <position position="5"/>
    </location>
    <ligand>
        <name>Mg(2+)</name>
        <dbReference type="ChEBI" id="CHEBI:18420"/>
    </ligand>
</feature>
<keyword evidence="5 8" id="KW-0378">Hydrolase</keyword>
<evidence type="ECO:0000313" key="10">
    <source>
        <dbReference type="EMBL" id="NYD71981.1"/>
    </source>
</evidence>
<accession>A0A852ST51</accession>
<dbReference type="Gene3D" id="3.40.50.1010">
    <property type="entry name" value="5'-nuclease"/>
    <property type="match status" value="1"/>
</dbReference>
<dbReference type="Pfam" id="PF01850">
    <property type="entry name" value="PIN"/>
    <property type="match status" value="1"/>
</dbReference>
<evidence type="ECO:0000256" key="1">
    <source>
        <dbReference type="ARBA" id="ARBA00001946"/>
    </source>
</evidence>
<name>A0A852ST51_9MICO</name>
<keyword evidence="2 8" id="KW-1277">Toxin-antitoxin system</keyword>
<feature type="domain" description="PIN" evidence="9">
    <location>
        <begin position="2"/>
        <end position="129"/>
    </location>
</feature>
<keyword evidence="11" id="KW-1185">Reference proteome</keyword>
<evidence type="ECO:0000256" key="2">
    <source>
        <dbReference type="ARBA" id="ARBA00022649"/>
    </source>
</evidence>
<comment type="cofactor">
    <cofactor evidence="1 8">
        <name>Mg(2+)</name>
        <dbReference type="ChEBI" id="CHEBI:18420"/>
    </cofactor>
</comment>
<dbReference type="SUPFAM" id="SSF88723">
    <property type="entry name" value="PIN domain-like"/>
    <property type="match status" value="1"/>
</dbReference>
<dbReference type="PANTHER" id="PTHR33653:SF1">
    <property type="entry name" value="RIBONUCLEASE VAPC2"/>
    <property type="match status" value="1"/>
</dbReference>
<dbReference type="RefSeq" id="WP_179548811.1">
    <property type="nucleotide sequence ID" value="NZ_BSEW01000002.1"/>
</dbReference>
<dbReference type="PANTHER" id="PTHR33653">
    <property type="entry name" value="RIBONUCLEASE VAPC2"/>
    <property type="match status" value="1"/>
</dbReference>
<evidence type="ECO:0000256" key="7">
    <source>
        <dbReference type="ARBA" id="ARBA00038093"/>
    </source>
</evidence>
<evidence type="ECO:0000259" key="9">
    <source>
        <dbReference type="Pfam" id="PF01850"/>
    </source>
</evidence>
<evidence type="ECO:0000256" key="4">
    <source>
        <dbReference type="ARBA" id="ARBA00022723"/>
    </source>
</evidence>
<dbReference type="InterPro" id="IPR022907">
    <property type="entry name" value="VapC_family"/>
</dbReference>
<gene>
    <name evidence="8" type="primary">vapC</name>
    <name evidence="10" type="ORF">BJ984_003139</name>
</gene>
<dbReference type="EMBL" id="JACCBM010000001">
    <property type="protein sequence ID" value="NYD71981.1"/>
    <property type="molecule type" value="Genomic_DNA"/>
</dbReference>